<dbReference type="PANTHER" id="PTHR33619:SF3">
    <property type="entry name" value="POLYSACCHARIDE EXPORT PROTEIN GFCE-RELATED"/>
    <property type="match status" value="1"/>
</dbReference>
<dbReference type="Gene3D" id="3.10.560.10">
    <property type="entry name" value="Outer membrane lipoprotein wza domain like"/>
    <property type="match status" value="2"/>
</dbReference>
<organism evidence="4 5">
    <name type="scientific">Leptolyngbya cf. ectocarpi LEGE 11479</name>
    <dbReference type="NCBI Taxonomy" id="1828722"/>
    <lineage>
        <taxon>Bacteria</taxon>
        <taxon>Bacillati</taxon>
        <taxon>Cyanobacteriota</taxon>
        <taxon>Cyanophyceae</taxon>
        <taxon>Leptolyngbyales</taxon>
        <taxon>Leptolyngbyaceae</taxon>
        <taxon>Leptolyngbya group</taxon>
        <taxon>Leptolyngbya</taxon>
    </lineage>
</organism>
<protein>
    <submittedName>
        <fullName evidence="4">Polysaccharide export protein</fullName>
    </submittedName>
</protein>
<evidence type="ECO:0000259" key="3">
    <source>
        <dbReference type="Pfam" id="PF10531"/>
    </source>
</evidence>
<evidence type="ECO:0000313" key="4">
    <source>
        <dbReference type="EMBL" id="MBE9070820.1"/>
    </source>
</evidence>
<dbReference type="Gene3D" id="3.30.1950.10">
    <property type="entry name" value="wza like domain"/>
    <property type="match status" value="1"/>
</dbReference>
<dbReference type="InterPro" id="IPR049712">
    <property type="entry name" value="Poly_export"/>
</dbReference>
<dbReference type="InterPro" id="IPR019554">
    <property type="entry name" value="Soluble_ligand-bd"/>
</dbReference>
<keyword evidence="1" id="KW-0732">Signal</keyword>
<reference evidence="4" key="1">
    <citation type="submission" date="2020-10" db="EMBL/GenBank/DDBJ databases">
        <authorList>
            <person name="Castelo-Branco R."/>
            <person name="Eusebio N."/>
            <person name="Adriana R."/>
            <person name="Vieira A."/>
            <person name="Brugerolle De Fraissinette N."/>
            <person name="Rezende De Castro R."/>
            <person name="Schneider M.P."/>
            <person name="Vasconcelos V."/>
            <person name="Leao P.N."/>
        </authorList>
    </citation>
    <scope>NUCLEOTIDE SEQUENCE</scope>
    <source>
        <strain evidence="4">LEGE 11479</strain>
    </source>
</reference>
<name>A0A929FB23_LEPEC</name>
<dbReference type="RefSeq" id="WP_193996655.1">
    <property type="nucleotide sequence ID" value="NZ_JADEXP010000547.1"/>
</dbReference>
<dbReference type="Pfam" id="PF02563">
    <property type="entry name" value="Poly_export"/>
    <property type="match status" value="1"/>
</dbReference>
<evidence type="ECO:0000259" key="2">
    <source>
        <dbReference type="Pfam" id="PF02563"/>
    </source>
</evidence>
<feature type="domain" description="Soluble ligand binding" evidence="3">
    <location>
        <begin position="207"/>
        <end position="258"/>
    </location>
</feature>
<feature type="non-terminal residue" evidence="4">
    <location>
        <position position="1"/>
    </location>
</feature>
<dbReference type="Pfam" id="PF10531">
    <property type="entry name" value="SLBB"/>
    <property type="match status" value="1"/>
</dbReference>
<feature type="domain" description="Polysaccharide export protein N-terminal" evidence="2">
    <location>
        <begin position="1"/>
        <end position="70"/>
    </location>
</feature>
<accession>A0A929FB23</accession>
<dbReference type="PANTHER" id="PTHR33619">
    <property type="entry name" value="POLYSACCHARIDE EXPORT PROTEIN GFCE-RELATED"/>
    <property type="match status" value="1"/>
</dbReference>
<dbReference type="InterPro" id="IPR003715">
    <property type="entry name" value="Poly_export_N"/>
</dbReference>
<comment type="caution">
    <text evidence="4">The sequence shown here is derived from an EMBL/GenBank/DDBJ whole genome shotgun (WGS) entry which is preliminary data.</text>
</comment>
<proteinExistence type="predicted"/>
<gene>
    <name evidence="4" type="ORF">IQ260_29730</name>
</gene>
<sequence length="315" mass="33740">YILGPGDQVAIEVFGYEEYTASKVILPDGTISLPLVGAVQAAGQTSDSLTQLLTTELSNYLVDPVVSVSLTILRPVLVTVSGEVQRPGPIQLRSLTTTNDFDNGINDINSAIDDNLDGIPTVSSALIQAGGITQNADIRQVLVRRSRSANDSVTTTINLWDAVWSDNAVQDLVLQDGDSLFVPRLAEGETLDRRLIARSTLAPSVVRVRVVGEVVRPGEVQVPPDSSLSSAVAIAGGPTTDAKLSKVEFVRLNEQGQVEHQEIDLRNLVDDFQIQEGDVVIVPKKGSASFFDLAGDLFAPINLLRGVVDLFDNNN</sequence>
<keyword evidence="5" id="KW-1185">Reference proteome</keyword>
<dbReference type="EMBL" id="JADEXP010000547">
    <property type="protein sequence ID" value="MBE9070820.1"/>
    <property type="molecule type" value="Genomic_DNA"/>
</dbReference>
<evidence type="ECO:0000256" key="1">
    <source>
        <dbReference type="ARBA" id="ARBA00022729"/>
    </source>
</evidence>
<evidence type="ECO:0000313" key="5">
    <source>
        <dbReference type="Proteomes" id="UP000615026"/>
    </source>
</evidence>
<dbReference type="Proteomes" id="UP000615026">
    <property type="component" value="Unassembled WGS sequence"/>
</dbReference>
<dbReference type="AlphaFoldDB" id="A0A929FB23"/>
<dbReference type="GO" id="GO:0015159">
    <property type="term" value="F:polysaccharide transmembrane transporter activity"/>
    <property type="evidence" value="ECO:0007669"/>
    <property type="project" value="InterPro"/>
</dbReference>